<evidence type="ECO:0008006" key="6">
    <source>
        <dbReference type="Google" id="ProtNLM"/>
    </source>
</evidence>
<dbReference type="Pfam" id="PF00460">
    <property type="entry name" value="Flg_bb_rod"/>
    <property type="match status" value="1"/>
</dbReference>
<comment type="similarity">
    <text evidence="1">Belongs to the flagella basal body rod proteins family.</text>
</comment>
<dbReference type="PANTHER" id="PTHR30435:SF19">
    <property type="entry name" value="FLAGELLAR BASAL-BODY ROD PROTEIN FLGG"/>
    <property type="match status" value="1"/>
</dbReference>
<feature type="domain" description="Flagellar basal body rod protein N-terminal" evidence="2">
    <location>
        <begin position="6"/>
        <end position="34"/>
    </location>
</feature>
<gene>
    <name evidence="4" type="ORF">B2M26_04895</name>
</gene>
<dbReference type="Proteomes" id="UP000190229">
    <property type="component" value="Unassembled WGS sequence"/>
</dbReference>
<evidence type="ECO:0000313" key="5">
    <source>
        <dbReference type="Proteomes" id="UP000190229"/>
    </source>
</evidence>
<dbReference type="InterPro" id="IPR037925">
    <property type="entry name" value="FlgE/F/G-like"/>
</dbReference>
<evidence type="ECO:0000313" key="4">
    <source>
        <dbReference type="EMBL" id="OPG16702.1"/>
    </source>
</evidence>
<dbReference type="GO" id="GO:0009288">
    <property type="term" value="C:bacterial-type flagellum"/>
    <property type="evidence" value="ECO:0007669"/>
    <property type="project" value="TreeGrafter"/>
</dbReference>
<organism evidence="4 5">
    <name type="scientific">Ferroacidibacillus organovorans</name>
    <dbReference type="NCBI Taxonomy" id="1765683"/>
    <lineage>
        <taxon>Bacteria</taxon>
        <taxon>Bacillati</taxon>
        <taxon>Bacillota</taxon>
        <taxon>Bacilli</taxon>
        <taxon>Bacillales</taxon>
        <taxon>Alicyclobacillaceae</taxon>
        <taxon>Ferroacidibacillus</taxon>
    </lineage>
</organism>
<evidence type="ECO:0000259" key="3">
    <source>
        <dbReference type="Pfam" id="PF06429"/>
    </source>
</evidence>
<reference evidence="4 5" key="1">
    <citation type="submission" date="2017-02" db="EMBL/GenBank/DDBJ databases">
        <title>Draft genome of Acidibacillus ferrooxidans Huett2.</title>
        <authorList>
            <person name="Schopf S."/>
        </authorList>
    </citation>
    <scope>NUCLEOTIDE SEQUENCE [LARGE SCALE GENOMIC DNA]</scope>
    <source>
        <strain evidence="4 5">Huett2</strain>
    </source>
</reference>
<protein>
    <recommendedName>
        <fullName evidence="6">Flagellar basal body protein</fullName>
    </recommendedName>
</protein>
<dbReference type="GO" id="GO:0071978">
    <property type="term" value="P:bacterial-type flagellum-dependent swarming motility"/>
    <property type="evidence" value="ECO:0007669"/>
    <property type="project" value="TreeGrafter"/>
</dbReference>
<feature type="domain" description="Flagellar basal-body/hook protein C-terminal" evidence="3">
    <location>
        <begin position="345"/>
        <end position="388"/>
    </location>
</feature>
<dbReference type="InterPro" id="IPR001444">
    <property type="entry name" value="Flag_bb_rod_N"/>
</dbReference>
<dbReference type="Pfam" id="PF06429">
    <property type="entry name" value="Flg_bbr_C"/>
    <property type="match status" value="1"/>
</dbReference>
<keyword evidence="5" id="KW-1185">Reference proteome</keyword>
<evidence type="ECO:0000256" key="1">
    <source>
        <dbReference type="ARBA" id="ARBA00009677"/>
    </source>
</evidence>
<dbReference type="InterPro" id="IPR010930">
    <property type="entry name" value="Flg_bb/hook_C_dom"/>
</dbReference>
<dbReference type="EMBL" id="MWPS01000014">
    <property type="protein sequence ID" value="OPG16702.1"/>
    <property type="molecule type" value="Genomic_DNA"/>
</dbReference>
<name>A0A1V4EV26_9BACL</name>
<dbReference type="SUPFAM" id="SSF117143">
    <property type="entry name" value="Flagellar hook protein flgE"/>
    <property type="match status" value="1"/>
</dbReference>
<dbReference type="AlphaFoldDB" id="A0A1V4EV26"/>
<evidence type="ECO:0000259" key="2">
    <source>
        <dbReference type="Pfam" id="PF00460"/>
    </source>
</evidence>
<comment type="caution">
    <text evidence="4">The sequence shown here is derived from an EMBL/GenBank/DDBJ whole genome shotgun (WGS) entry which is preliminary data.</text>
</comment>
<accession>A0A1V4EV26</accession>
<proteinExistence type="inferred from homology"/>
<sequence length="396" mass="40670">MDGLSSAASGMLADERLQQVIMNNIANLSTPGFKQSSGQLMSFPEQLAQRYSSGSNGAGAVTLGMMQNGAYFQESVSNFSPGLTQTTNRPLDLALIDPAATGDTVYAQTAKGPAPVSTTQFIVGRGGVIETGAGQPILPVDANGSPIAGARVLVNPAYHGAALFGAAGSPVVDAQGNESYRVVSKTGQPLAVNTPNAQAAVQIVSSQTGGIHAFFPVLNVDAQGNTRLALTRDGQLTVGSNGFLISSTGQALLGTGPNGQVLLGSRIKLNPAYQGTTIFSPTGAPVLDQAGHPSYTVVNANGQPLGGATFAPVNVDVQTIQPLGANEYVLTPASTLYRSNATVKSGALESSNASGTQNMVNMIDVYRSYEANQKMIQLIDKTLSKTVQDVGSVPNL</sequence>
<dbReference type="PANTHER" id="PTHR30435">
    <property type="entry name" value="FLAGELLAR PROTEIN"/>
    <property type="match status" value="1"/>
</dbReference>